<dbReference type="SMART" id="SM00382">
    <property type="entry name" value="AAA"/>
    <property type="match status" value="1"/>
</dbReference>
<dbReference type="GO" id="GO:0016887">
    <property type="term" value="F:ATP hydrolysis activity"/>
    <property type="evidence" value="ECO:0007669"/>
    <property type="project" value="InterPro"/>
</dbReference>
<dbReference type="Pfam" id="PF00005">
    <property type="entry name" value="ABC_tran"/>
    <property type="match status" value="1"/>
</dbReference>
<dbReference type="PANTHER" id="PTHR42711:SF5">
    <property type="entry name" value="ABC TRANSPORTER ATP-BINDING PROTEIN NATA"/>
    <property type="match status" value="1"/>
</dbReference>
<evidence type="ECO:0000256" key="3">
    <source>
        <dbReference type="ARBA" id="ARBA00022741"/>
    </source>
</evidence>
<evidence type="ECO:0000259" key="5">
    <source>
        <dbReference type="PROSITE" id="PS50893"/>
    </source>
</evidence>
<evidence type="ECO:0000313" key="7">
    <source>
        <dbReference type="Proteomes" id="UP000032214"/>
    </source>
</evidence>
<dbReference type="PROSITE" id="PS50893">
    <property type="entry name" value="ABC_TRANSPORTER_2"/>
    <property type="match status" value="1"/>
</dbReference>
<sequence length="320" mass="36158">MSNSSHHNAIVLDHLTKYYVQNSQIPPAVNDITLSIKSGEVVGLLGLNGAGKTTTIKMMCGLVTPSAGNVYLNGFHVINQRRQAMQQIGVVLEGARNTYWQLTPYQNVMYFARLKGAGTTNLHQYAQTILHMLGLDTKQHQPVSDLSRGYQQKVAIACALICNPPIILLDEPTLGLDVIAGRAIKHVIKNLVEKDKKTIVITTHQLDLAEQLCNRIVIVHQGKIIVDQPTHQLLSLFKPYQYQFKIAEYISPEEYHQWPDTIITHNEYYSVLTRNTRDAQEMYTFIEHIKNKGLSLISATPIALKLEDIFFRLTTDQERI</sequence>
<keyword evidence="4" id="KW-0067">ATP-binding</keyword>
<dbReference type="CDD" id="cd03230">
    <property type="entry name" value="ABC_DR_subfamily_A"/>
    <property type="match status" value="1"/>
</dbReference>
<comment type="similarity">
    <text evidence="1">Belongs to the ABC transporter superfamily.</text>
</comment>
<keyword evidence="2" id="KW-0813">Transport</keyword>
<evidence type="ECO:0000313" key="6">
    <source>
        <dbReference type="EMBL" id="KIX85609.1"/>
    </source>
</evidence>
<dbReference type="InterPro" id="IPR050763">
    <property type="entry name" value="ABC_transporter_ATP-binding"/>
</dbReference>
<dbReference type="eggNOG" id="COG1131">
    <property type="taxonomic scope" value="Bacteria"/>
</dbReference>
<keyword evidence="7" id="KW-1185">Reference proteome</keyword>
<dbReference type="STRING" id="1306947.J120_01480"/>
<dbReference type="SUPFAM" id="SSF52540">
    <property type="entry name" value="P-loop containing nucleoside triphosphate hydrolases"/>
    <property type="match status" value="1"/>
</dbReference>
<protein>
    <recommendedName>
        <fullName evidence="5">ABC transporter domain-containing protein</fullName>
    </recommendedName>
</protein>
<dbReference type="EMBL" id="ARQD01000001">
    <property type="protein sequence ID" value="KIX85609.1"/>
    <property type="molecule type" value="Genomic_DNA"/>
</dbReference>
<evidence type="ECO:0000256" key="2">
    <source>
        <dbReference type="ARBA" id="ARBA00022448"/>
    </source>
</evidence>
<dbReference type="AlphaFoldDB" id="A0A0D2GQF9"/>
<gene>
    <name evidence="6" type="ORF">J120_01480</name>
</gene>
<evidence type="ECO:0000256" key="1">
    <source>
        <dbReference type="ARBA" id="ARBA00005417"/>
    </source>
</evidence>
<dbReference type="PANTHER" id="PTHR42711">
    <property type="entry name" value="ABC TRANSPORTER ATP-BINDING PROTEIN"/>
    <property type="match status" value="1"/>
</dbReference>
<keyword evidence="3" id="KW-0547">Nucleotide-binding</keyword>
<evidence type="ECO:0000256" key="4">
    <source>
        <dbReference type="ARBA" id="ARBA00022840"/>
    </source>
</evidence>
<feature type="domain" description="ABC transporter" evidence="5">
    <location>
        <begin position="10"/>
        <end position="246"/>
    </location>
</feature>
<comment type="caution">
    <text evidence="6">The sequence shown here is derived from an EMBL/GenBank/DDBJ whole genome shotgun (WGS) entry which is preliminary data.</text>
</comment>
<dbReference type="GO" id="GO:0005524">
    <property type="term" value="F:ATP binding"/>
    <property type="evidence" value="ECO:0007669"/>
    <property type="project" value="UniProtKB-KW"/>
</dbReference>
<dbReference type="InterPro" id="IPR027417">
    <property type="entry name" value="P-loop_NTPase"/>
</dbReference>
<name>A0A0D2GQF9_9BACT</name>
<organism evidence="6 7">
    <name type="scientific">candidate division TM6 bacterium JCVI TM6SC1</name>
    <dbReference type="NCBI Taxonomy" id="1306947"/>
    <lineage>
        <taxon>Bacteria</taxon>
        <taxon>Candidatus Babelota</taxon>
        <taxon>Vermiphilus</taxon>
    </lineage>
</organism>
<proteinExistence type="inferred from homology"/>
<dbReference type="InterPro" id="IPR003439">
    <property type="entry name" value="ABC_transporter-like_ATP-bd"/>
</dbReference>
<dbReference type="Gene3D" id="3.40.50.300">
    <property type="entry name" value="P-loop containing nucleotide triphosphate hydrolases"/>
    <property type="match status" value="1"/>
</dbReference>
<dbReference type="Proteomes" id="UP000032214">
    <property type="component" value="Unassembled WGS sequence"/>
</dbReference>
<reference evidence="6 7" key="1">
    <citation type="journal article" date="2013" name="Proc. Natl. Acad. Sci. U.S.A.">
        <title>Candidate phylum TM6 genome recovered from a hospital sink biofilm provides genomic insights into this uncultivated phylum.</title>
        <authorList>
            <person name="McLean J.S."/>
            <person name="Lombardo M.J."/>
            <person name="Badger J.H."/>
            <person name="Edlund A."/>
            <person name="Novotny M."/>
            <person name="Yee-Greenbaum J."/>
            <person name="Vyahhi N."/>
            <person name="Hall A.P."/>
            <person name="Yang Y."/>
            <person name="Dupont C.L."/>
            <person name="Ziegler M.G."/>
            <person name="Chitsaz H."/>
            <person name="Allen A.E."/>
            <person name="Yooseph S."/>
            <person name="Tesler G."/>
            <person name="Pevzner P.A."/>
            <person name="Friedman R.M."/>
            <person name="Nealson K.H."/>
            <person name="Venter J.C."/>
            <person name="Lasken R.S."/>
        </authorList>
    </citation>
    <scope>NUCLEOTIDE SEQUENCE [LARGE SCALE GENOMIC DNA]</scope>
    <source>
        <strain evidence="6 7">TM6SC1</strain>
    </source>
</reference>
<dbReference type="InterPro" id="IPR003593">
    <property type="entry name" value="AAA+_ATPase"/>
</dbReference>
<accession>A0A0D2GQF9</accession>